<evidence type="ECO:0000256" key="2">
    <source>
        <dbReference type="ARBA" id="ARBA00022475"/>
    </source>
</evidence>
<keyword evidence="6 9" id="KW-0472">Membrane</keyword>
<evidence type="ECO:0000256" key="7">
    <source>
        <dbReference type="ARBA" id="ARBA00023170"/>
    </source>
</evidence>
<evidence type="ECO:0000256" key="8">
    <source>
        <dbReference type="ARBA" id="ARBA00023224"/>
    </source>
</evidence>
<evidence type="ECO:0000256" key="3">
    <source>
        <dbReference type="ARBA" id="ARBA00022692"/>
    </source>
</evidence>
<feature type="transmembrane region" description="Helical" evidence="9">
    <location>
        <begin position="99"/>
        <end position="121"/>
    </location>
</feature>
<feature type="transmembrane region" description="Helical" evidence="9">
    <location>
        <begin position="194"/>
        <end position="214"/>
    </location>
</feature>
<feature type="transmembrane region" description="Helical" evidence="9">
    <location>
        <begin position="285"/>
        <end position="304"/>
    </location>
</feature>
<dbReference type="PANTHER" id="PTHR24228:SF59">
    <property type="entry name" value="NEUROPEPTIDE RECEPTOR 15"/>
    <property type="match status" value="1"/>
</dbReference>
<comment type="subcellular location">
    <subcellularLocation>
        <location evidence="1">Cell membrane</location>
        <topology evidence="1">Multi-pass membrane protein</topology>
    </subcellularLocation>
</comment>
<keyword evidence="4 9" id="KW-1133">Transmembrane helix</keyword>
<dbReference type="CDD" id="cd00637">
    <property type="entry name" value="7tm_classA_rhodopsin-like"/>
    <property type="match status" value="1"/>
</dbReference>
<name>A0A1D1VMT5_RAMVA</name>
<evidence type="ECO:0000256" key="6">
    <source>
        <dbReference type="ARBA" id="ARBA00023136"/>
    </source>
</evidence>
<dbReference type="SUPFAM" id="SSF81321">
    <property type="entry name" value="Family A G protein-coupled receptor-like"/>
    <property type="match status" value="1"/>
</dbReference>
<dbReference type="InterPro" id="IPR000276">
    <property type="entry name" value="GPCR_Rhodpsn"/>
</dbReference>
<feature type="transmembrane region" description="Helical" evidence="9">
    <location>
        <begin position="25"/>
        <end position="49"/>
    </location>
</feature>
<dbReference type="InterPro" id="IPR017452">
    <property type="entry name" value="GPCR_Rhodpsn_7TM"/>
</dbReference>
<dbReference type="AlphaFoldDB" id="A0A1D1VMT5"/>
<proteinExistence type="predicted"/>
<feature type="transmembrane region" description="Helical" evidence="9">
    <location>
        <begin position="142"/>
        <end position="165"/>
    </location>
</feature>
<dbReference type="GO" id="GO:0004930">
    <property type="term" value="F:G protein-coupled receptor activity"/>
    <property type="evidence" value="ECO:0007669"/>
    <property type="project" value="UniProtKB-KW"/>
</dbReference>
<dbReference type="GO" id="GO:0005886">
    <property type="term" value="C:plasma membrane"/>
    <property type="evidence" value="ECO:0007669"/>
    <property type="project" value="UniProtKB-SubCell"/>
</dbReference>
<accession>A0A1D1VMT5</accession>
<evidence type="ECO:0000256" key="9">
    <source>
        <dbReference type="SAM" id="Phobius"/>
    </source>
</evidence>
<keyword evidence="7" id="KW-0675">Receptor</keyword>
<comment type="caution">
    <text evidence="11">The sequence shown here is derived from an EMBL/GenBank/DDBJ whole genome shotgun (WGS) entry which is preliminary data.</text>
</comment>
<dbReference type="PANTHER" id="PTHR24228">
    <property type="entry name" value="B2 BRADYKININ RECEPTOR/ANGIOTENSIN II RECEPTOR"/>
    <property type="match status" value="1"/>
</dbReference>
<feature type="transmembrane region" description="Helical" evidence="9">
    <location>
        <begin position="61"/>
        <end position="79"/>
    </location>
</feature>
<feature type="domain" description="G-protein coupled receptors family 1 profile" evidence="10">
    <location>
        <begin position="37"/>
        <end position="321"/>
    </location>
</feature>
<keyword evidence="3 9" id="KW-0812">Transmembrane</keyword>
<dbReference type="Pfam" id="PF00001">
    <property type="entry name" value="7tm_1"/>
    <property type="match status" value="1"/>
</dbReference>
<keyword evidence="8" id="KW-0807">Transducer</keyword>
<dbReference type="Gene3D" id="1.20.1070.10">
    <property type="entry name" value="Rhodopsin 7-helix transmembrane proteins"/>
    <property type="match status" value="1"/>
</dbReference>
<evidence type="ECO:0000313" key="11">
    <source>
        <dbReference type="EMBL" id="GAV02907.1"/>
    </source>
</evidence>
<keyword evidence="5" id="KW-0297">G-protein coupled receptor</keyword>
<evidence type="ECO:0000313" key="12">
    <source>
        <dbReference type="Proteomes" id="UP000186922"/>
    </source>
</evidence>
<gene>
    <name evidence="11" type="primary">RvY_13411-1</name>
    <name evidence="11" type="synonym">RvY_13411.1</name>
    <name evidence="11" type="ORF">RvY_13411</name>
</gene>
<protein>
    <recommendedName>
        <fullName evidence="10">G-protein coupled receptors family 1 profile domain-containing protein</fullName>
    </recommendedName>
</protein>
<evidence type="ECO:0000256" key="1">
    <source>
        <dbReference type="ARBA" id="ARBA00004651"/>
    </source>
</evidence>
<dbReference type="EMBL" id="BDGG01000009">
    <property type="protein sequence ID" value="GAV02907.1"/>
    <property type="molecule type" value="Genomic_DNA"/>
</dbReference>
<organism evidence="11 12">
    <name type="scientific">Ramazzottius varieornatus</name>
    <name type="common">Water bear</name>
    <name type="synonym">Tardigrade</name>
    <dbReference type="NCBI Taxonomy" id="947166"/>
    <lineage>
        <taxon>Eukaryota</taxon>
        <taxon>Metazoa</taxon>
        <taxon>Ecdysozoa</taxon>
        <taxon>Tardigrada</taxon>
        <taxon>Eutardigrada</taxon>
        <taxon>Parachela</taxon>
        <taxon>Hypsibioidea</taxon>
        <taxon>Ramazzottiidae</taxon>
        <taxon>Ramazzottius</taxon>
    </lineage>
</organism>
<keyword evidence="12" id="KW-1185">Reference proteome</keyword>
<reference evidence="11 12" key="1">
    <citation type="journal article" date="2016" name="Nat. Commun.">
        <title>Extremotolerant tardigrade genome and improved radiotolerance of human cultured cells by tardigrade-unique protein.</title>
        <authorList>
            <person name="Hashimoto T."/>
            <person name="Horikawa D.D."/>
            <person name="Saito Y."/>
            <person name="Kuwahara H."/>
            <person name="Kozuka-Hata H."/>
            <person name="Shin-I T."/>
            <person name="Minakuchi Y."/>
            <person name="Ohishi K."/>
            <person name="Motoyama A."/>
            <person name="Aizu T."/>
            <person name="Enomoto A."/>
            <person name="Kondo K."/>
            <person name="Tanaka S."/>
            <person name="Hara Y."/>
            <person name="Koshikawa S."/>
            <person name="Sagara H."/>
            <person name="Miura T."/>
            <person name="Yokobori S."/>
            <person name="Miyagawa K."/>
            <person name="Suzuki Y."/>
            <person name="Kubo T."/>
            <person name="Oyama M."/>
            <person name="Kohara Y."/>
            <person name="Fujiyama A."/>
            <person name="Arakawa K."/>
            <person name="Katayama T."/>
            <person name="Toyoda A."/>
            <person name="Kunieda T."/>
        </authorList>
    </citation>
    <scope>NUCLEOTIDE SEQUENCE [LARGE SCALE GENOMIC DNA]</scope>
    <source>
        <strain evidence="11 12">YOKOZUNA-1</strain>
    </source>
</reference>
<keyword evidence="2" id="KW-1003">Cell membrane</keyword>
<sequence>MSINGSEADFFLHNVPADLLEGWSIFSWMLLSGGAILNGFNLFVLLLHCCRFRFSPTRNQLLILFIHDLLLSAFFYPAIVENLAHGNHGVWNNVELCQVFGFCNIFCSIHTTFLGAQIALFRAFMSSQNYSSNHVLEQKQRMAVRIMTSTTSVIGLLTASIPFVFPDEMEIKPPYGFCGPNTHQYGKGIQIVKMVLWVFIPSTIALISYLKIYLDLNRRRNAFQDPSPGQSLQDERRLTASFNASYQCLGSEGTVTLNLSTSNRNYDRNCNRAGNRLRRLSRKMLALLLTKLIAHMPMALFYILTTRENRDPILNLIITNI</sequence>
<evidence type="ECO:0000256" key="4">
    <source>
        <dbReference type="ARBA" id="ARBA00022989"/>
    </source>
</evidence>
<evidence type="ECO:0000259" key="10">
    <source>
        <dbReference type="PROSITE" id="PS50262"/>
    </source>
</evidence>
<dbReference type="PROSITE" id="PS50262">
    <property type="entry name" value="G_PROTEIN_RECEP_F1_2"/>
    <property type="match status" value="1"/>
</dbReference>
<dbReference type="Proteomes" id="UP000186922">
    <property type="component" value="Unassembled WGS sequence"/>
</dbReference>
<evidence type="ECO:0000256" key="5">
    <source>
        <dbReference type="ARBA" id="ARBA00023040"/>
    </source>
</evidence>